<proteinExistence type="inferred from homology"/>
<evidence type="ECO:0000313" key="8">
    <source>
        <dbReference type="EMBL" id="CAB9509861.1"/>
    </source>
</evidence>
<evidence type="ECO:0000256" key="5">
    <source>
        <dbReference type="ARBA" id="ARBA00023136"/>
    </source>
</evidence>
<dbReference type="GO" id="GO:0016020">
    <property type="term" value="C:membrane"/>
    <property type="evidence" value="ECO:0007669"/>
    <property type="project" value="UniProtKB-SubCell"/>
</dbReference>
<dbReference type="Pfam" id="PF03073">
    <property type="entry name" value="TspO_MBR"/>
    <property type="match status" value="1"/>
</dbReference>
<evidence type="ECO:0000313" key="9">
    <source>
        <dbReference type="Proteomes" id="UP001153069"/>
    </source>
</evidence>
<dbReference type="InterPro" id="IPR038330">
    <property type="entry name" value="TspO/MBR-related_sf"/>
</dbReference>
<dbReference type="OrthoDB" id="48437at2759"/>
<dbReference type="AlphaFoldDB" id="A0A9N8HD39"/>
<comment type="caution">
    <text evidence="8">The sequence shown here is derived from an EMBL/GenBank/DDBJ whole genome shotgun (WGS) entry which is preliminary data.</text>
</comment>
<feature type="signal peptide" evidence="7">
    <location>
        <begin position="1"/>
        <end position="22"/>
    </location>
</feature>
<dbReference type="Gene3D" id="1.20.1260.100">
    <property type="entry name" value="TspO/MBR protein"/>
    <property type="match status" value="1"/>
</dbReference>
<comment type="subcellular location">
    <subcellularLocation>
        <location evidence="1">Membrane</location>
        <topology evidence="1">Multi-pass membrane protein</topology>
    </subcellularLocation>
</comment>
<reference evidence="8" key="1">
    <citation type="submission" date="2020-06" db="EMBL/GenBank/DDBJ databases">
        <authorList>
            <consortium name="Plant Systems Biology data submission"/>
        </authorList>
    </citation>
    <scope>NUCLEOTIDE SEQUENCE</scope>
    <source>
        <strain evidence="8">D6</strain>
    </source>
</reference>
<feature type="transmembrane region" description="Helical" evidence="6">
    <location>
        <begin position="246"/>
        <end position="269"/>
    </location>
</feature>
<comment type="similarity">
    <text evidence="2">Belongs to the TspO/BZRP family.</text>
</comment>
<name>A0A9N8HD39_9STRA</name>
<dbReference type="InterPro" id="IPR004307">
    <property type="entry name" value="TspO_MBR"/>
</dbReference>
<evidence type="ECO:0000256" key="7">
    <source>
        <dbReference type="SAM" id="SignalP"/>
    </source>
</evidence>
<dbReference type="EMBL" id="CAICTM010000407">
    <property type="protein sequence ID" value="CAB9509861.1"/>
    <property type="molecule type" value="Genomic_DNA"/>
</dbReference>
<feature type="transmembrane region" description="Helical" evidence="6">
    <location>
        <begin position="275"/>
        <end position="297"/>
    </location>
</feature>
<dbReference type="Proteomes" id="UP001153069">
    <property type="component" value="Unassembled WGS sequence"/>
</dbReference>
<keyword evidence="5 6" id="KW-0472">Membrane</keyword>
<feature type="transmembrane region" description="Helical" evidence="6">
    <location>
        <begin position="102"/>
        <end position="122"/>
    </location>
</feature>
<organism evidence="8 9">
    <name type="scientific">Seminavis robusta</name>
    <dbReference type="NCBI Taxonomy" id="568900"/>
    <lineage>
        <taxon>Eukaryota</taxon>
        <taxon>Sar</taxon>
        <taxon>Stramenopiles</taxon>
        <taxon>Ochrophyta</taxon>
        <taxon>Bacillariophyta</taxon>
        <taxon>Bacillariophyceae</taxon>
        <taxon>Bacillariophycidae</taxon>
        <taxon>Naviculales</taxon>
        <taxon>Naviculaceae</taxon>
        <taxon>Seminavis</taxon>
    </lineage>
</organism>
<evidence type="ECO:0000256" key="2">
    <source>
        <dbReference type="ARBA" id="ARBA00007524"/>
    </source>
</evidence>
<evidence type="ECO:0000256" key="3">
    <source>
        <dbReference type="ARBA" id="ARBA00022692"/>
    </source>
</evidence>
<protein>
    <submittedName>
        <fullName evidence="8">Uncharacterized protein</fullName>
    </submittedName>
</protein>
<evidence type="ECO:0000256" key="4">
    <source>
        <dbReference type="ARBA" id="ARBA00022989"/>
    </source>
</evidence>
<keyword evidence="3 6" id="KW-0812">Transmembrane</keyword>
<keyword evidence="4 6" id="KW-1133">Transmembrane helix</keyword>
<accession>A0A9N8HD39</accession>
<sequence length="323" mass="37453">MVAFLGTLRLLGPMVFARRVLAQGGELVSDYMMGRYMRTTFDHWERKYWKEYQGPAATRSCGRCFIHAAILMLLGKLMEWMIRPDNPPCLIPQTGACHWWCGLLWVVSVVGTGNFFAALISTRGPVKIKMTKSAMPNNLHHQKRRRRLFLTRPLQVLKGLRDPDHWLTSIATLRRNNANLREPFTPEPLLFPSTWPPFSMLRNFAIAKAMASSSQANSMHVIMRQFLIMHALLDEWHRVLMDERRVGLGLCIIATGFIAMCFLFVTVALTDNVSAVLLVPYLLATFGSGWMNLFCFWERRRNHERDLVVMRHGRQERRYSIKW</sequence>
<keyword evidence="7" id="KW-0732">Signal</keyword>
<evidence type="ECO:0000256" key="6">
    <source>
        <dbReference type="SAM" id="Phobius"/>
    </source>
</evidence>
<feature type="chain" id="PRO_5040404260" evidence="7">
    <location>
        <begin position="23"/>
        <end position="323"/>
    </location>
</feature>
<evidence type="ECO:0000256" key="1">
    <source>
        <dbReference type="ARBA" id="ARBA00004141"/>
    </source>
</evidence>
<keyword evidence="9" id="KW-1185">Reference proteome</keyword>
<gene>
    <name evidence="8" type="ORF">SEMRO_408_G136890.1</name>
</gene>